<feature type="non-terminal residue" evidence="34">
    <location>
        <position position="1"/>
    </location>
</feature>
<dbReference type="GO" id="GO:0005789">
    <property type="term" value="C:endoplasmic reticulum membrane"/>
    <property type="evidence" value="ECO:0007669"/>
    <property type="project" value="UniProtKB-SubCell"/>
</dbReference>
<feature type="non-terminal residue" evidence="34">
    <location>
        <position position="118"/>
    </location>
</feature>
<evidence type="ECO:0000256" key="9">
    <source>
        <dbReference type="ARBA" id="ARBA00005189"/>
    </source>
</evidence>
<dbReference type="PANTHER" id="PTHR12317">
    <property type="entry name" value="DIACYLGLYCEROL O-ACYLTRANSFERASE"/>
    <property type="match status" value="1"/>
</dbReference>
<evidence type="ECO:0000256" key="22">
    <source>
        <dbReference type="ARBA" id="ARBA00023136"/>
    </source>
</evidence>
<evidence type="ECO:0000256" key="26">
    <source>
        <dbReference type="ARBA" id="ARBA00041468"/>
    </source>
</evidence>
<keyword evidence="16 34" id="KW-0808">Transferase</keyword>
<comment type="catalytic activity">
    <reaction evidence="33">
        <text>1,3-di-(9Z-octadecenoyl)-glycerol + (9Z)-octadecenoyl-CoA = 1,2,3-tri-(9Z-octadecenoyl)-glycerol + CoA</text>
        <dbReference type="Rhea" id="RHEA:38435"/>
        <dbReference type="ChEBI" id="CHEBI:53753"/>
        <dbReference type="ChEBI" id="CHEBI:57287"/>
        <dbReference type="ChEBI" id="CHEBI:57387"/>
        <dbReference type="ChEBI" id="CHEBI:75735"/>
    </reaction>
    <physiologicalReaction direction="left-to-right" evidence="33">
        <dbReference type="Rhea" id="RHEA:38436"/>
    </physiologicalReaction>
</comment>
<keyword evidence="20" id="KW-1133">Transmembrane helix</keyword>
<comment type="catalytic activity">
    <reaction evidence="4">
        <text>all-trans-retinol + hexadecanoyl-CoA = all-trans-retinyl hexadecanoate + CoA</text>
        <dbReference type="Rhea" id="RHEA:38175"/>
        <dbReference type="ChEBI" id="CHEBI:17336"/>
        <dbReference type="ChEBI" id="CHEBI:17616"/>
        <dbReference type="ChEBI" id="CHEBI:57287"/>
        <dbReference type="ChEBI" id="CHEBI:57379"/>
    </reaction>
    <physiologicalReaction direction="left-to-right" evidence="4">
        <dbReference type="Rhea" id="RHEA:38176"/>
    </physiologicalReaction>
</comment>
<dbReference type="EC" id="2.3.1.76" evidence="11"/>
<keyword evidence="15" id="KW-0551">Lipid droplet</keyword>
<evidence type="ECO:0000256" key="3">
    <source>
        <dbReference type="ARBA" id="ARBA00001349"/>
    </source>
</evidence>
<evidence type="ECO:0000256" key="14">
    <source>
        <dbReference type="ARBA" id="ARBA00022516"/>
    </source>
</evidence>
<evidence type="ECO:0000313" key="35">
    <source>
        <dbReference type="Proteomes" id="UP000018936"/>
    </source>
</evidence>
<comment type="catalytic activity">
    <reaction evidence="2">
        <text>2-(9Z-octadecenoyl)-glycerol + hexadecanoyl-CoA = 1-hexadecanoyl-2-(9Z-octadecenoyl)-sn-glycerol + CoA</text>
        <dbReference type="Rhea" id="RHEA:38071"/>
        <dbReference type="ChEBI" id="CHEBI:57287"/>
        <dbReference type="ChEBI" id="CHEBI:57379"/>
        <dbReference type="ChEBI" id="CHEBI:73990"/>
        <dbReference type="ChEBI" id="CHEBI:75466"/>
    </reaction>
    <physiologicalReaction direction="left-to-right" evidence="2">
        <dbReference type="Rhea" id="RHEA:38072"/>
    </physiologicalReaction>
</comment>
<sequence length="118" mass="13378">LPPVPKRYWQRGRHRGGRRCGVLELCPGEKLCDSEAPEGVCEAGIKTRRAPGADGCRKNCRSLVAWLLGEPITIPKTDNPSQKEIDFYHSLYIQSLAKLFEKYKMKFGLSEVEMLEIN</sequence>
<evidence type="ECO:0000256" key="6">
    <source>
        <dbReference type="ARBA" id="ARBA00004502"/>
    </source>
</evidence>
<evidence type="ECO:0000256" key="8">
    <source>
        <dbReference type="ARBA" id="ARBA00004771"/>
    </source>
</evidence>
<evidence type="ECO:0000256" key="7">
    <source>
        <dbReference type="ARBA" id="ARBA00004556"/>
    </source>
</evidence>
<dbReference type="GO" id="GO:0048471">
    <property type="term" value="C:perinuclear region of cytoplasm"/>
    <property type="evidence" value="ECO:0007669"/>
    <property type="project" value="UniProtKB-SubCell"/>
</dbReference>
<dbReference type="GO" id="GO:0006071">
    <property type="term" value="P:glycerol metabolic process"/>
    <property type="evidence" value="ECO:0007669"/>
    <property type="project" value="UniProtKB-KW"/>
</dbReference>
<dbReference type="GO" id="GO:0046339">
    <property type="term" value="P:diacylglycerol metabolic process"/>
    <property type="evidence" value="ECO:0007669"/>
    <property type="project" value="TreeGrafter"/>
</dbReference>
<evidence type="ECO:0000256" key="18">
    <source>
        <dbReference type="ARBA" id="ARBA00022798"/>
    </source>
</evidence>
<evidence type="ECO:0000256" key="19">
    <source>
        <dbReference type="ARBA" id="ARBA00022824"/>
    </source>
</evidence>
<evidence type="ECO:0000256" key="28">
    <source>
        <dbReference type="ARBA" id="ARBA00047807"/>
    </source>
</evidence>
<keyword evidence="18" id="KW-0319">Glycerol metabolism</keyword>
<evidence type="ECO:0000256" key="16">
    <source>
        <dbReference type="ARBA" id="ARBA00022679"/>
    </source>
</evidence>
<keyword evidence="21" id="KW-0443">Lipid metabolism</keyword>
<keyword evidence="22" id="KW-0472">Membrane</keyword>
<comment type="catalytic activity">
    <reaction evidence="28">
        <text>1-O-(9Z-octadecenyl)-glycerol + (9Z)-octadecenoyl-CoA = 1-O-(9Z-octadecyl)-3-(9Z-octadecenoyl)-glycerol + CoA</text>
        <dbReference type="Rhea" id="RHEA:55340"/>
        <dbReference type="ChEBI" id="CHEBI:34116"/>
        <dbReference type="ChEBI" id="CHEBI:57287"/>
        <dbReference type="ChEBI" id="CHEBI:57387"/>
        <dbReference type="ChEBI" id="CHEBI:197429"/>
    </reaction>
    <physiologicalReaction direction="left-to-right" evidence="28">
        <dbReference type="Rhea" id="RHEA:55341"/>
    </physiologicalReaction>
</comment>
<dbReference type="GO" id="GO:0019432">
    <property type="term" value="P:triglyceride biosynthetic process"/>
    <property type="evidence" value="ECO:0007669"/>
    <property type="project" value="TreeGrafter"/>
</dbReference>
<dbReference type="EC" id="2.3.1.20" evidence="12"/>
<comment type="pathway">
    <text evidence="9">Lipid metabolism.</text>
</comment>
<comment type="catalytic activity">
    <reaction evidence="1">
        <text>all-trans-retinol + an acyl-CoA = an all-trans-retinyl ester + CoA</text>
        <dbReference type="Rhea" id="RHEA:11488"/>
        <dbReference type="ChEBI" id="CHEBI:17336"/>
        <dbReference type="ChEBI" id="CHEBI:57287"/>
        <dbReference type="ChEBI" id="CHEBI:58342"/>
        <dbReference type="ChEBI" id="CHEBI:63410"/>
        <dbReference type="EC" id="2.3.1.76"/>
    </reaction>
    <physiologicalReaction direction="left-to-right" evidence="1">
        <dbReference type="Rhea" id="RHEA:11489"/>
    </physiologicalReaction>
</comment>
<keyword evidence="13" id="KW-0963">Cytoplasm</keyword>
<dbReference type="AlphaFoldDB" id="V8N3T1"/>
<dbReference type="GO" id="GO:0050252">
    <property type="term" value="F:retinol O-fatty-acyltransferase activity"/>
    <property type="evidence" value="ECO:0007669"/>
    <property type="project" value="UniProtKB-EC"/>
</dbReference>
<evidence type="ECO:0000256" key="4">
    <source>
        <dbReference type="ARBA" id="ARBA00001764"/>
    </source>
</evidence>
<keyword evidence="17" id="KW-0812">Transmembrane</keyword>
<comment type="catalytic activity">
    <reaction evidence="3">
        <text>1,2-di-(9Z-octadecenoyl)-sn-glycerol + hexadecanoyl-CoA = 1,2-di-(9Z)-octadecenoyl-3-hexadecanoyl-sn-glycerol + CoA</text>
        <dbReference type="Rhea" id="RHEA:38163"/>
        <dbReference type="ChEBI" id="CHEBI:52333"/>
        <dbReference type="ChEBI" id="CHEBI:57287"/>
        <dbReference type="ChEBI" id="CHEBI:57379"/>
        <dbReference type="ChEBI" id="CHEBI:75583"/>
    </reaction>
    <physiologicalReaction direction="left-to-right" evidence="3">
        <dbReference type="Rhea" id="RHEA:38164"/>
    </physiologicalReaction>
</comment>
<evidence type="ECO:0000256" key="32">
    <source>
        <dbReference type="ARBA" id="ARBA00049168"/>
    </source>
</evidence>
<dbReference type="GO" id="GO:0005811">
    <property type="term" value="C:lipid droplet"/>
    <property type="evidence" value="ECO:0007669"/>
    <property type="project" value="UniProtKB-SubCell"/>
</dbReference>
<dbReference type="GO" id="GO:0004144">
    <property type="term" value="F:diacylglycerol O-acyltransferase activity"/>
    <property type="evidence" value="ECO:0007669"/>
    <property type="project" value="UniProtKB-EC"/>
</dbReference>
<reference evidence="34 35" key="1">
    <citation type="journal article" date="2013" name="Proc. Natl. Acad. Sci. U.S.A.">
        <title>The king cobra genome reveals dynamic gene evolution and adaptation in the snake venom system.</title>
        <authorList>
            <person name="Vonk F.J."/>
            <person name="Casewell N.R."/>
            <person name="Henkel C.V."/>
            <person name="Heimberg A.M."/>
            <person name="Jansen H.J."/>
            <person name="McCleary R.J."/>
            <person name="Kerkkamp H.M."/>
            <person name="Vos R.A."/>
            <person name="Guerreiro I."/>
            <person name="Calvete J.J."/>
            <person name="Wuster W."/>
            <person name="Woods A.E."/>
            <person name="Logan J.M."/>
            <person name="Harrison R.A."/>
            <person name="Castoe T.A."/>
            <person name="de Koning A.P."/>
            <person name="Pollock D.D."/>
            <person name="Yandell M."/>
            <person name="Calderon D."/>
            <person name="Renjifo C."/>
            <person name="Currier R.B."/>
            <person name="Salgado D."/>
            <person name="Pla D."/>
            <person name="Sanz L."/>
            <person name="Hyder A.S."/>
            <person name="Ribeiro J.M."/>
            <person name="Arntzen J.W."/>
            <person name="van den Thillart G.E."/>
            <person name="Boetzer M."/>
            <person name="Pirovano W."/>
            <person name="Dirks R.P."/>
            <person name="Spaink H.P."/>
            <person name="Duboule D."/>
            <person name="McGlinn E."/>
            <person name="Kini R.M."/>
            <person name="Richardson M.K."/>
        </authorList>
    </citation>
    <scope>NUCLEOTIDE SEQUENCE</scope>
    <source>
        <tissue evidence="34">Blood</tissue>
    </source>
</reference>
<evidence type="ECO:0000256" key="33">
    <source>
        <dbReference type="ARBA" id="ARBA00049549"/>
    </source>
</evidence>
<comment type="catalytic activity">
    <reaction evidence="30">
        <text>2-(9Z-octadecenoyl)-glycerol + (9Z)-octadecenoyl-CoA = 1,2-di-(9Z-octadecenoyl)-sn-glycerol + CoA</text>
        <dbReference type="Rhea" id="RHEA:37911"/>
        <dbReference type="ChEBI" id="CHEBI:52333"/>
        <dbReference type="ChEBI" id="CHEBI:57287"/>
        <dbReference type="ChEBI" id="CHEBI:57387"/>
        <dbReference type="ChEBI" id="CHEBI:73990"/>
    </reaction>
    <physiologicalReaction direction="left-to-right" evidence="30">
        <dbReference type="Rhea" id="RHEA:37912"/>
    </physiologicalReaction>
</comment>
<gene>
    <name evidence="34" type="primary">DGAT2</name>
    <name evidence="34" type="ORF">L345_17483</name>
</gene>
<evidence type="ECO:0000256" key="17">
    <source>
        <dbReference type="ARBA" id="ARBA00022692"/>
    </source>
</evidence>
<keyword evidence="35" id="KW-1185">Reference proteome</keyword>
<dbReference type="EMBL" id="AZIM01012304">
    <property type="protein sequence ID" value="ETE56805.1"/>
    <property type="molecule type" value="Genomic_DNA"/>
</dbReference>
<dbReference type="InterPro" id="IPR007130">
    <property type="entry name" value="DAGAT"/>
</dbReference>
<keyword evidence="14" id="KW-0444">Lipid biosynthesis</keyword>
<evidence type="ECO:0000256" key="30">
    <source>
        <dbReference type="ARBA" id="ARBA00048135"/>
    </source>
</evidence>
<evidence type="ECO:0000256" key="2">
    <source>
        <dbReference type="ARBA" id="ARBA00001313"/>
    </source>
</evidence>
<dbReference type="Pfam" id="PF03982">
    <property type="entry name" value="DAGAT"/>
    <property type="match status" value="1"/>
</dbReference>
<comment type="similarity">
    <text evidence="10">Belongs to the diacylglycerol acyltransferase family.</text>
</comment>
<evidence type="ECO:0000256" key="24">
    <source>
        <dbReference type="ARBA" id="ARBA00033044"/>
    </source>
</evidence>
<organism evidence="34 35">
    <name type="scientific">Ophiophagus hannah</name>
    <name type="common">King cobra</name>
    <name type="synonym">Naja hannah</name>
    <dbReference type="NCBI Taxonomy" id="8665"/>
    <lineage>
        <taxon>Eukaryota</taxon>
        <taxon>Metazoa</taxon>
        <taxon>Chordata</taxon>
        <taxon>Craniata</taxon>
        <taxon>Vertebrata</taxon>
        <taxon>Euteleostomi</taxon>
        <taxon>Lepidosauria</taxon>
        <taxon>Squamata</taxon>
        <taxon>Bifurcata</taxon>
        <taxon>Unidentata</taxon>
        <taxon>Episquamata</taxon>
        <taxon>Toxicofera</taxon>
        <taxon>Serpentes</taxon>
        <taxon>Colubroidea</taxon>
        <taxon>Elapidae</taxon>
        <taxon>Elapinae</taxon>
        <taxon>Ophiophagus</taxon>
    </lineage>
</organism>
<evidence type="ECO:0000256" key="21">
    <source>
        <dbReference type="ARBA" id="ARBA00023098"/>
    </source>
</evidence>
<evidence type="ECO:0000256" key="29">
    <source>
        <dbReference type="ARBA" id="ARBA00048096"/>
    </source>
</evidence>
<evidence type="ECO:0000256" key="27">
    <source>
        <dbReference type="ARBA" id="ARBA00047367"/>
    </source>
</evidence>
<dbReference type="Proteomes" id="UP000018936">
    <property type="component" value="Unassembled WGS sequence"/>
</dbReference>
<dbReference type="OrthoDB" id="264532at2759"/>
<comment type="catalytic activity">
    <reaction evidence="32">
        <text>1-(9Z-octadecenoyl)-glycerol + (9Z)-octadecenoyl-CoA = 1,2-di-(9Z-octadecenoyl)-glycerol + CoA</text>
        <dbReference type="Rhea" id="RHEA:37915"/>
        <dbReference type="ChEBI" id="CHEBI:52323"/>
        <dbReference type="ChEBI" id="CHEBI:57287"/>
        <dbReference type="ChEBI" id="CHEBI:57387"/>
        <dbReference type="ChEBI" id="CHEBI:75342"/>
    </reaction>
    <physiologicalReaction direction="left-to-right" evidence="32">
        <dbReference type="Rhea" id="RHEA:37916"/>
    </physiologicalReaction>
</comment>
<evidence type="ECO:0000256" key="31">
    <source>
        <dbReference type="ARBA" id="ARBA00048634"/>
    </source>
</evidence>
<evidence type="ECO:0000256" key="25">
    <source>
        <dbReference type="ARBA" id="ARBA00041149"/>
    </source>
</evidence>
<dbReference type="PANTHER" id="PTHR12317:SF14">
    <property type="entry name" value="DIACYLGLYCEROL O-ACYLTRANSFERASE 2"/>
    <property type="match status" value="1"/>
</dbReference>
<evidence type="ECO:0000256" key="15">
    <source>
        <dbReference type="ARBA" id="ARBA00022677"/>
    </source>
</evidence>
<name>V8N3T1_OPHHA</name>
<comment type="subcellular location">
    <subcellularLocation>
        <location evidence="7">Cytoplasm</location>
        <location evidence="7">Perinuclear region</location>
    </subcellularLocation>
    <subcellularLocation>
        <location evidence="5">Endoplasmic reticulum membrane</location>
        <topology evidence="5">Multi-pass membrane protein</topology>
    </subcellularLocation>
    <subcellularLocation>
        <location evidence="6">Lipid droplet</location>
    </subcellularLocation>
</comment>
<comment type="pathway">
    <text evidence="8">Glycerolipid metabolism; triacylglycerol biosynthesis.</text>
</comment>
<protein>
    <recommendedName>
        <fullName evidence="25">Diacylglycerol O-acyltransferase 2</fullName>
        <ecNumber evidence="12">2.3.1.20</ecNumber>
        <ecNumber evidence="11">2.3.1.76</ecNumber>
    </recommendedName>
    <alternativeName>
        <fullName evidence="24">Acyl-CoA retinol O-fatty-acyltransferase</fullName>
    </alternativeName>
    <alternativeName>
        <fullName evidence="26">Diglyceride acyltransferase 2</fullName>
    </alternativeName>
</protein>
<evidence type="ECO:0000256" key="12">
    <source>
        <dbReference type="ARBA" id="ARBA00013244"/>
    </source>
</evidence>
<keyword evidence="23 34" id="KW-0012">Acyltransferase</keyword>
<comment type="catalytic activity">
    <reaction evidence="29">
        <text>2,3-di-(9Z)-octadecenoyl-sn-glycerol + (9Z)-octadecenoyl-CoA = 1,2,3-tri-(9Z-octadecenoyl)-glycerol + CoA</text>
        <dbReference type="Rhea" id="RHEA:38439"/>
        <dbReference type="ChEBI" id="CHEBI:53753"/>
        <dbReference type="ChEBI" id="CHEBI:57287"/>
        <dbReference type="ChEBI" id="CHEBI:57387"/>
        <dbReference type="ChEBI" id="CHEBI:75824"/>
    </reaction>
    <physiologicalReaction direction="left-to-right" evidence="29">
        <dbReference type="Rhea" id="RHEA:38440"/>
    </physiologicalReaction>
</comment>
<proteinExistence type="inferred from homology"/>
<comment type="catalytic activity">
    <reaction evidence="31">
        <text>an acyl-CoA + a 1,2-diacyl-sn-glycerol = a triacyl-sn-glycerol + CoA</text>
        <dbReference type="Rhea" id="RHEA:10868"/>
        <dbReference type="ChEBI" id="CHEBI:17815"/>
        <dbReference type="ChEBI" id="CHEBI:57287"/>
        <dbReference type="ChEBI" id="CHEBI:58342"/>
        <dbReference type="ChEBI" id="CHEBI:64615"/>
        <dbReference type="EC" id="2.3.1.20"/>
    </reaction>
    <physiologicalReaction direction="left-to-right" evidence="31">
        <dbReference type="Rhea" id="RHEA:10869"/>
    </physiologicalReaction>
</comment>
<keyword evidence="19" id="KW-0256">Endoplasmic reticulum</keyword>
<evidence type="ECO:0000256" key="13">
    <source>
        <dbReference type="ARBA" id="ARBA00022490"/>
    </source>
</evidence>
<comment type="catalytic activity">
    <reaction evidence="27">
        <text>1,2-di-(9Z-octadecenoyl)-sn-glycerol + (9Z)-octadecenoyl-CoA = 1,2,3-tri-(9Z-octadecenoyl)-glycerol + CoA</text>
        <dbReference type="Rhea" id="RHEA:38219"/>
        <dbReference type="ChEBI" id="CHEBI:52333"/>
        <dbReference type="ChEBI" id="CHEBI:53753"/>
        <dbReference type="ChEBI" id="CHEBI:57287"/>
        <dbReference type="ChEBI" id="CHEBI:57387"/>
    </reaction>
    <physiologicalReaction direction="left-to-right" evidence="27">
        <dbReference type="Rhea" id="RHEA:38220"/>
    </physiologicalReaction>
</comment>
<evidence type="ECO:0000256" key="10">
    <source>
        <dbReference type="ARBA" id="ARBA00005420"/>
    </source>
</evidence>
<evidence type="ECO:0000313" key="34">
    <source>
        <dbReference type="EMBL" id="ETE56805.1"/>
    </source>
</evidence>
<evidence type="ECO:0000256" key="11">
    <source>
        <dbReference type="ARBA" id="ARBA00012977"/>
    </source>
</evidence>
<evidence type="ECO:0000256" key="1">
    <source>
        <dbReference type="ARBA" id="ARBA00000633"/>
    </source>
</evidence>
<evidence type="ECO:0000256" key="23">
    <source>
        <dbReference type="ARBA" id="ARBA00023315"/>
    </source>
</evidence>
<accession>V8N3T1</accession>
<evidence type="ECO:0000256" key="5">
    <source>
        <dbReference type="ARBA" id="ARBA00004477"/>
    </source>
</evidence>
<comment type="caution">
    <text evidence="34">The sequence shown here is derived from an EMBL/GenBank/DDBJ whole genome shotgun (WGS) entry which is preliminary data.</text>
</comment>
<evidence type="ECO:0000256" key="20">
    <source>
        <dbReference type="ARBA" id="ARBA00022989"/>
    </source>
</evidence>